<dbReference type="CDD" id="cd01990">
    <property type="entry name" value="LarE-like"/>
    <property type="match status" value="1"/>
</dbReference>
<feature type="domain" description="tRNA(Ile)-lysidine/2-thiocytidine synthase N-terminal" evidence="2">
    <location>
        <begin position="29"/>
        <end position="93"/>
    </location>
</feature>
<evidence type="ECO:0000313" key="3">
    <source>
        <dbReference type="EMBL" id="RHA20935.1"/>
    </source>
</evidence>
<organism evidence="3 4">
    <name type="scientific">Eubacterium ventriosum</name>
    <dbReference type="NCBI Taxonomy" id="39496"/>
    <lineage>
        <taxon>Bacteria</taxon>
        <taxon>Bacillati</taxon>
        <taxon>Bacillota</taxon>
        <taxon>Clostridia</taxon>
        <taxon>Eubacteriales</taxon>
        <taxon>Eubacteriaceae</taxon>
        <taxon>Eubacterium</taxon>
    </lineage>
</organism>
<dbReference type="InterPro" id="IPR011063">
    <property type="entry name" value="TilS/TtcA_N"/>
</dbReference>
<dbReference type="PANTHER" id="PTHR43169">
    <property type="entry name" value="EXSB FAMILY PROTEIN"/>
    <property type="match status" value="1"/>
</dbReference>
<keyword evidence="3" id="KW-0808">Transferase</keyword>
<sequence length="263" mass="30026">MEIRGTEKMKNITKEEMNIKEFFEKYPNVAIALSGGVDSVFLVYMAKKYAKSIKAYFVKSVFQPEFEKKDAEKICRQLGVDLKILNVDVLSNKLVTDNPANRCYYCKQGVFGTILEAAKNDGMTVILDGTNASDDADDRPGMKALQEMKVLSPLRMCGYVKSEIRKQSKEAGLFVYNKPSYACLATRIPTGTEIDEEKIKQVETAETFLFDLGFSDFRVRWMDNKAKIQMPESQLQALMEKREVVLEELSKIFDEVLLDLRTR</sequence>
<comment type="caution">
    <text evidence="3">The sequence shown here is derived from an EMBL/GenBank/DDBJ whole genome shotgun (WGS) entry which is preliminary data.</text>
</comment>
<dbReference type="NCBIfam" id="TIGR00268">
    <property type="entry name" value="ATP-dependent sacrificial sulfur transferase LarE"/>
    <property type="match status" value="1"/>
</dbReference>
<dbReference type="InterPro" id="IPR005232">
    <property type="entry name" value="LarE"/>
</dbReference>
<dbReference type="InterPro" id="IPR014729">
    <property type="entry name" value="Rossmann-like_a/b/a_fold"/>
</dbReference>
<name>A0A413RDN7_9FIRM</name>
<protein>
    <submittedName>
        <fullName evidence="3">ATP-dependent sacrificial sulfur transferase LarE</fullName>
    </submittedName>
</protein>
<accession>A0A413RDN7</accession>
<evidence type="ECO:0000256" key="1">
    <source>
        <dbReference type="PIRSR" id="PIRSR006661-1"/>
    </source>
</evidence>
<dbReference type="InterPro" id="IPR052188">
    <property type="entry name" value="Ni-pincer_cofactor_biosynth"/>
</dbReference>
<dbReference type="Gene3D" id="3.40.50.620">
    <property type="entry name" value="HUPs"/>
    <property type="match status" value="1"/>
</dbReference>
<keyword evidence="4" id="KW-1185">Reference proteome</keyword>
<dbReference type="GO" id="GO:0016783">
    <property type="term" value="F:sulfurtransferase activity"/>
    <property type="evidence" value="ECO:0007669"/>
    <property type="project" value="InterPro"/>
</dbReference>
<dbReference type="Proteomes" id="UP000284779">
    <property type="component" value="Unassembled WGS sequence"/>
</dbReference>
<dbReference type="SUPFAM" id="SSF52402">
    <property type="entry name" value="Adenine nucleotide alpha hydrolases-like"/>
    <property type="match status" value="1"/>
</dbReference>
<evidence type="ECO:0000259" key="2">
    <source>
        <dbReference type="Pfam" id="PF01171"/>
    </source>
</evidence>
<feature type="active site" description="Nucleophile and sulfur donor" evidence="1">
    <location>
        <position position="183"/>
    </location>
</feature>
<proteinExistence type="predicted"/>
<dbReference type="PANTHER" id="PTHR43169:SF2">
    <property type="entry name" value="NAD_GMP SYNTHASE DOMAIN-CONTAINING PROTEIN"/>
    <property type="match status" value="1"/>
</dbReference>
<dbReference type="AlphaFoldDB" id="A0A413RDN7"/>
<dbReference type="Pfam" id="PF01171">
    <property type="entry name" value="ATP_bind_3"/>
    <property type="match status" value="1"/>
</dbReference>
<gene>
    <name evidence="3" type="primary">larE</name>
    <name evidence="3" type="ORF">DW944_01140</name>
</gene>
<evidence type="ECO:0000313" key="4">
    <source>
        <dbReference type="Proteomes" id="UP000284779"/>
    </source>
</evidence>
<dbReference type="PIRSF" id="PIRSF006661">
    <property type="entry name" value="PP-lp_UCP006661"/>
    <property type="match status" value="1"/>
</dbReference>
<dbReference type="EMBL" id="QSFD01000001">
    <property type="protein sequence ID" value="RHA20935.1"/>
    <property type="molecule type" value="Genomic_DNA"/>
</dbReference>
<reference evidence="3 4" key="1">
    <citation type="submission" date="2018-08" db="EMBL/GenBank/DDBJ databases">
        <title>A genome reference for cultivated species of the human gut microbiota.</title>
        <authorList>
            <person name="Zou Y."/>
            <person name="Xue W."/>
            <person name="Luo G."/>
        </authorList>
    </citation>
    <scope>NUCLEOTIDE SEQUENCE [LARGE SCALE GENOMIC DNA]</scope>
    <source>
        <strain evidence="3 4">AM44-11BH</strain>
    </source>
</reference>